<evidence type="ECO:0000313" key="1">
    <source>
        <dbReference type="EMBL" id="TWU32844.1"/>
    </source>
</evidence>
<dbReference type="AlphaFoldDB" id="A0A5C6DAJ5"/>
<sequence length="55" mass="6283">MISFYRDETPKPEVPRSGDEVNIESLILQISPTTQRPRLLANLRFGCKLILLEIA</sequence>
<dbReference type="EMBL" id="SJPV01000011">
    <property type="protein sequence ID" value="TWU32844.1"/>
    <property type="molecule type" value="Genomic_DNA"/>
</dbReference>
<keyword evidence="2" id="KW-1185">Reference proteome</keyword>
<organism evidence="1 2">
    <name type="scientific">Novipirellula artificiosorum</name>
    <dbReference type="NCBI Taxonomy" id="2528016"/>
    <lineage>
        <taxon>Bacteria</taxon>
        <taxon>Pseudomonadati</taxon>
        <taxon>Planctomycetota</taxon>
        <taxon>Planctomycetia</taxon>
        <taxon>Pirellulales</taxon>
        <taxon>Pirellulaceae</taxon>
        <taxon>Novipirellula</taxon>
    </lineage>
</organism>
<accession>A0A5C6DAJ5</accession>
<gene>
    <name evidence="1" type="ORF">Poly41_52210</name>
</gene>
<evidence type="ECO:0000313" key="2">
    <source>
        <dbReference type="Proteomes" id="UP000319143"/>
    </source>
</evidence>
<reference evidence="1 2" key="1">
    <citation type="submission" date="2019-02" db="EMBL/GenBank/DDBJ databases">
        <title>Deep-cultivation of Planctomycetes and their phenomic and genomic characterization uncovers novel biology.</title>
        <authorList>
            <person name="Wiegand S."/>
            <person name="Jogler M."/>
            <person name="Boedeker C."/>
            <person name="Pinto D."/>
            <person name="Vollmers J."/>
            <person name="Rivas-Marin E."/>
            <person name="Kohn T."/>
            <person name="Peeters S.H."/>
            <person name="Heuer A."/>
            <person name="Rast P."/>
            <person name="Oberbeckmann S."/>
            <person name="Bunk B."/>
            <person name="Jeske O."/>
            <person name="Meyerdierks A."/>
            <person name="Storesund J.E."/>
            <person name="Kallscheuer N."/>
            <person name="Luecker S."/>
            <person name="Lage O.M."/>
            <person name="Pohl T."/>
            <person name="Merkel B.J."/>
            <person name="Hornburger P."/>
            <person name="Mueller R.-W."/>
            <person name="Bruemmer F."/>
            <person name="Labrenz M."/>
            <person name="Spormann A.M."/>
            <person name="Op Den Camp H."/>
            <person name="Overmann J."/>
            <person name="Amann R."/>
            <person name="Jetten M.S.M."/>
            <person name="Mascher T."/>
            <person name="Medema M.H."/>
            <person name="Devos D.P."/>
            <person name="Kaster A.-K."/>
            <person name="Ovreas L."/>
            <person name="Rohde M."/>
            <person name="Galperin M.Y."/>
            <person name="Jogler C."/>
        </authorList>
    </citation>
    <scope>NUCLEOTIDE SEQUENCE [LARGE SCALE GENOMIC DNA]</scope>
    <source>
        <strain evidence="1 2">Poly41</strain>
    </source>
</reference>
<proteinExistence type="predicted"/>
<name>A0A5C6DAJ5_9BACT</name>
<protein>
    <submittedName>
        <fullName evidence="1">Uncharacterized protein</fullName>
    </submittedName>
</protein>
<comment type="caution">
    <text evidence="1">The sequence shown here is derived from an EMBL/GenBank/DDBJ whole genome shotgun (WGS) entry which is preliminary data.</text>
</comment>
<dbReference type="Proteomes" id="UP000319143">
    <property type="component" value="Unassembled WGS sequence"/>
</dbReference>